<sequence length="155" mass="17418">MQTRKLQPHESPPYKLLLLADPSRQLVDTYLADGECYIIEEKSGIIGVFVLVELHKETIEIKNIAVREDLQCQGIGKKLVIAAIRIAKKNGYVTAEIGTGNSSIGQLALYQKCGFRITGVIQDFFVDQYDEIIMENGIQCMDMIRLELNIQKVGM</sequence>
<name>A0ABZ0L3M7_9BACL</name>
<reference evidence="3 4" key="1">
    <citation type="submission" date="2023-06" db="EMBL/GenBank/DDBJ databases">
        <title>Sporosarcina sp. nov., isolated from Korean tranditional fermented seafood 'Jeotgal'.</title>
        <authorList>
            <person name="Yang A.I."/>
            <person name="Shin N.-R."/>
        </authorList>
    </citation>
    <scope>NUCLEOTIDE SEQUENCE [LARGE SCALE GENOMIC DNA]</scope>
    <source>
        <strain evidence="3 4">T2O-4</strain>
    </source>
</reference>
<evidence type="ECO:0000313" key="4">
    <source>
        <dbReference type="Proteomes" id="UP001303902"/>
    </source>
</evidence>
<keyword evidence="4" id="KW-1185">Reference proteome</keyword>
<gene>
    <name evidence="3" type="ORF">QWT69_15275</name>
</gene>
<dbReference type="CDD" id="cd04301">
    <property type="entry name" value="NAT_SF"/>
    <property type="match status" value="1"/>
</dbReference>
<evidence type="ECO:0000313" key="3">
    <source>
        <dbReference type="EMBL" id="WOV87201.1"/>
    </source>
</evidence>
<accession>A0ABZ0L3M7</accession>
<dbReference type="InterPro" id="IPR016181">
    <property type="entry name" value="Acyl_CoA_acyltransferase"/>
</dbReference>
<feature type="domain" description="N-acetyltransferase" evidence="2">
    <location>
        <begin position="1"/>
        <end position="139"/>
    </location>
</feature>
<dbReference type="RefSeq" id="WP_317967085.1">
    <property type="nucleotide sequence ID" value="NZ_CP129118.1"/>
</dbReference>
<evidence type="ECO:0000259" key="2">
    <source>
        <dbReference type="PROSITE" id="PS51186"/>
    </source>
</evidence>
<evidence type="ECO:0000256" key="1">
    <source>
        <dbReference type="ARBA" id="ARBA00022679"/>
    </source>
</evidence>
<dbReference type="InterPro" id="IPR000182">
    <property type="entry name" value="GNAT_dom"/>
</dbReference>
<dbReference type="EMBL" id="CP129118">
    <property type="protein sequence ID" value="WOV87201.1"/>
    <property type="molecule type" value="Genomic_DNA"/>
</dbReference>
<protein>
    <submittedName>
        <fullName evidence="3">GNAT family N-acetyltransferase</fullName>
    </submittedName>
</protein>
<dbReference type="Gene3D" id="3.40.630.30">
    <property type="match status" value="1"/>
</dbReference>
<dbReference type="SUPFAM" id="SSF55729">
    <property type="entry name" value="Acyl-CoA N-acyltransferases (Nat)"/>
    <property type="match status" value="1"/>
</dbReference>
<dbReference type="Pfam" id="PF00583">
    <property type="entry name" value="Acetyltransf_1"/>
    <property type="match status" value="1"/>
</dbReference>
<dbReference type="PROSITE" id="PS51186">
    <property type="entry name" value="GNAT"/>
    <property type="match status" value="1"/>
</dbReference>
<dbReference type="PANTHER" id="PTHR13947:SF37">
    <property type="entry name" value="LD18367P"/>
    <property type="match status" value="1"/>
</dbReference>
<proteinExistence type="predicted"/>
<organism evidence="3 4">
    <name type="scientific">Sporosarcina oncorhynchi</name>
    <dbReference type="NCBI Taxonomy" id="3056444"/>
    <lineage>
        <taxon>Bacteria</taxon>
        <taxon>Bacillati</taxon>
        <taxon>Bacillota</taxon>
        <taxon>Bacilli</taxon>
        <taxon>Bacillales</taxon>
        <taxon>Caryophanaceae</taxon>
        <taxon>Sporosarcina</taxon>
    </lineage>
</organism>
<keyword evidence="1" id="KW-0808">Transferase</keyword>
<dbReference type="Proteomes" id="UP001303902">
    <property type="component" value="Chromosome"/>
</dbReference>
<dbReference type="InterPro" id="IPR050769">
    <property type="entry name" value="NAT_camello-type"/>
</dbReference>
<dbReference type="PANTHER" id="PTHR13947">
    <property type="entry name" value="GNAT FAMILY N-ACETYLTRANSFERASE"/>
    <property type="match status" value="1"/>
</dbReference>